<dbReference type="InterPro" id="IPR031811">
    <property type="entry name" value="ALGX/ALGJ_SGNH-like"/>
</dbReference>
<keyword evidence="6" id="KW-0016">Alginate biosynthesis</keyword>
<dbReference type="InParanoid" id="A0A6M4HBB0"/>
<keyword evidence="9" id="KW-1185">Reference proteome</keyword>
<dbReference type="GO" id="GO:0016740">
    <property type="term" value="F:transferase activity"/>
    <property type="evidence" value="ECO:0007669"/>
    <property type="project" value="UniProtKB-KW"/>
</dbReference>
<keyword evidence="5" id="KW-0574">Periplasm</keyword>
<evidence type="ECO:0000256" key="2">
    <source>
        <dbReference type="ARBA" id="ARBA00005182"/>
    </source>
</evidence>
<evidence type="ECO:0000259" key="7">
    <source>
        <dbReference type="Pfam" id="PF16822"/>
    </source>
</evidence>
<reference evidence="8 9" key="1">
    <citation type="submission" date="2020-04" db="EMBL/GenBank/DDBJ databases">
        <title>Usitatibacter rugosus gen. nov., sp. nov. and Usitatibacter palustris sp. nov., novel members of Usitatibacteraceae fam. nov. within the order Nitrosomonadales isolated from soil.</title>
        <authorList>
            <person name="Huber K.J."/>
            <person name="Neumann-Schaal M."/>
            <person name="Geppert A."/>
            <person name="Luckner M."/>
            <person name="Wanner G."/>
            <person name="Overmann J."/>
        </authorList>
    </citation>
    <scope>NUCLEOTIDE SEQUENCE [LARGE SCALE GENOMIC DNA]</scope>
    <source>
        <strain evidence="8 9">Swamp67</strain>
    </source>
</reference>
<comment type="pathway">
    <text evidence="2">Glycan biosynthesis; alginate biosynthesis.</text>
</comment>
<comment type="subcellular location">
    <subcellularLocation>
        <location evidence="1">Periplasm</location>
    </subcellularLocation>
</comment>
<organism evidence="8 9">
    <name type="scientific">Usitatibacter palustris</name>
    <dbReference type="NCBI Taxonomy" id="2732487"/>
    <lineage>
        <taxon>Bacteria</taxon>
        <taxon>Pseudomonadati</taxon>
        <taxon>Pseudomonadota</taxon>
        <taxon>Betaproteobacteria</taxon>
        <taxon>Nitrosomonadales</taxon>
        <taxon>Usitatibacteraceae</taxon>
        <taxon>Usitatibacter</taxon>
    </lineage>
</organism>
<evidence type="ECO:0000256" key="3">
    <source>
        <dbReference type="ARBA" id="ARBA00022679"/>
    </source>
</evidence>
<proteinExistence type="predicted"/>
<gene>
    <name evidence="8" type="ORF">DSM104440_03337</name>
</gene>
<sequence>MRANSVVWAYAALTALFLGGAWLRLPYGEGLRFPTLLIERNAEQNVGGWVPAGLPQLDQARLRRSVARISTVRLAREAGNSVRVAGGQVVEWAIWGGQEPLMLFPNLDLWVSRGLTPEVEADLVRAAQVIGAYEKRLKQEGWTLVVLAVPAKLGTHRELARWPIGEANLLSRDLVLADRSDAVHGFFIEKLAREGVPAVDLQSLYRSAIARRPETLLFVPGDSHWTGVGIELAANATAQLIARSSTLVARVPRDPTYLEFDHVGDMAKVFDPLPALNTWLKPVWTYRERLLNGEAGRGYPYPQKPSGLVAAVGTSYTGQYTWLAQPVGFAWQLGLHLDNVEVQNLPHAGQGSFFAFELFWKRRNEIYAEFSTRHGPGKPKVVVWEFPLRDVRGMLTAPPPN</sequence>
<keyword evidence="4" id="KW-0732">Signal</keyword>
<evidence type="ECO:0000256" key="5">
    <source>
        <dbReference type="ARBA" id="ARBA00022764"/>
    </source>
</evidence>
<protein>
    <recommendedName>
        <fullName evidence="7">AlgX/AlgJ SGNH hydrolase-like domain-containing protein</fullName>
    </recommendedName>
</protein>
<dbReference type="RefSeq" id="WP_171164664.1">
    <property type="nucleotide sequence ID" value="NZ_CP053073.1"/>
</dbReference>
<evidence type="ECO:0000256" key="4">
    <source>
        <dbReference type="ARBA" id="ARBA00022729"/>
    </source>
</evidence>
<evidence type="ECO:0000256" key="6">
    <source>
        <dbReference type="ARBA" id="ARBA00022841"/>
    </source>
</evidence>
<name>A0A6M4HBB0_9PROT</name>
<dbReference type="KEGG" id="upl:DSM104440_03337"/>
<dbReference type="GO" id="GO:0042121">
    <property type="term" value="P:alginic acid biosynthetic process"/>
    <property type="evidence" value="ECO:0007669"/>
    <property type="project" value="UniProtKB-UniPathway"/>
</dbReference>
<dbReference type="UniPathway" id="UPA00286"/>
<dbReference type="AlphaFoldDB" id="A0A6M4HBB0"/>
<evidence type="ECO:0000256" key="1">
    <source>
        <dbReference type="ARBA" id="ARBA00004418"/>
    </source>
</evidence>
<evidence type="ECO:0000313" key="8">
    <source>
        <dbReference type="EMBL" id="QJR16502.1"/>
    </source>
</evidence>
<feature type="domain" description="AlgX/AlgJ SGNH hydrolase-like" evidence="7">
    <location>
        <begin position="119"/>
        <end position="387"/>
    </location>
</feature>
<dbReference type="EMBL" id="CP053073">
    <property type="protein sequence ID" value="QJR16502.1"/>
    <property type="molecule type" value="Genomic_DNA"/>
</dbReference>
<accession>A0A6M4HBB0</accession>
<dbReference type="Proteomes" id="UP000503096">
    <property type="component" value="Chromosome"/>
</dbReference>
<dbReference type="Pfam" id="PF16822">
    <property type="entry name" value="ALGX"/>
    <property type="match status" value="1"/>
</dbReference>
<evidence type="ECO:0000313" key="9">
    <source>
        <dbReference type="Proteomes" id="UP000503096"/>
    </source>
</evidence>
<dbReference type="GO" id="GO:0042597">
    <property type="term" value="C:periplasmic space"/>
    <property type="evidence" value="ECO:0007669"/>
    <property type="project" value="UniProtKB-SubCell"/>
</dbReference>
<keyword evidence="3" id="KW-0808">Transferase</keyword>